<keyword evidence="1" id="KW-0812">Transmembrane</keyword>
<reference evidence="2 3" key="1">
    <citation type="journal article" date="2024" name="BMC Genomics">
        <title>De novo assembly and annotation of Popillia japonica's genome with initial clues to its potential as an invasive pest.</title>
        <authorList>
            <person name="Cucini C."/>
            <person name="Boschi S."/>
            <person name="Funari R."/>
            <person name="Cardaioli E."/>
            <person name="Iannotti N."/>
            <person name="Marturano G."/>
            <person name="Paoli F."/>
            <person name="Bruttini M."/>
            <person name="Carapelli A."/>
            <person name="Frati F."/>
            <person name="Nardi F."/>
        </authorList>
    </citation>
    <scope>NUCLEOTIDE SEQUENCE [LARGE SCALE GENOMIC DNA]</scope>
    <source>
        <strain evidence="2">DMR45628</strain>
    </source>
</reference>
<comment type="caution">
    <text evidence="2">The sequence shown here is derived from an EMBL/GenBank/DDBJ whole genome shotgun (WGS) entry which is preliminary data.</text>
</comment>
<accession>A0AAW1IA61</accession>
<dbReference type="EMBL" id="JASPKY010000737">
    <property type="protein sequence ID" value="KAK9685939.1"/>
    <property type="molecule type" value="Genomic_DNA"/>
</dbReference>
<protein>
    <submittedName>
        <fullName evidence="2">Uncharacterized protein</fullName>
    </submittedName>
</protein>
<evidence type="ECO:0000313" key="3">
    <source>
        <dbReference type="Proteomes" id="UP001458880"/>
    </source>
</evidence>
<organism evidence="2 3">
    <name type="scientific">Popillia japonica</name>
    <name type="common">Japanese beetle</name>
    <dbReference type="NCBI Taxonomy" id="7064"/>
    <lineage>
        <taxon>Eukaryota</taxon>
        <taxon>Metazoa</taxon>
        <taxon>Ecdysozoa</taxon>
        <taxon>Arthropoda</taxon>
        <taxon>Hexapoda</taxon>
        <taxon>Insecta</taxon>
        <taxon>Pterygota</taxon>
        <taxon>Neoptera</taxon>
        <taxon>Endopterygota</taxon>
        <taxon>Coleoptera</taxon>
        <taxon>Polyphaga</taxon>
        <taxon>Scarabaeiformia</taxon>
        <taxon>Scarabaeidae</taxon>
        <taxon>Rutelinae</taxon>
        <taxon>Popillia</taxon>
    </lineage>
</organism>
<keyword evidence="3" id="KW-1185">Reference proteome</keyword>
<dbReference type="Proteomes" id="UP001458880">
    <property type="component" value="Unassembled WGS sequence"/>
</dbReference>
<dbReference type="AlphaFoldDB" id="A0AAW1IA61"/>
<feature type="transmembrane region" description="Helical" evidence="1">
    <location>
        <begin position="7"/>
        <end position="25"/>
    </location>
</feature>
<evidence type="ECO:0000256" key="1">
    <source>
        <dbReference type="SAM" id="Phobius"/>
    </source>
</evidence>
<evidence type="ECO:0000313" key="2">
    <source>
        <dbReference type="EMBL" id="KAK9685939.1"/>
    </source>
</evidence>
<sequence>MLKTDSALCRWIFLFIAWIFLQRPWQIALKPRSNFSRSYALLPAREDSLLGPELFNQEGGFGKSLLGPELFNQEGGFVDLEFELCASYHEERTKTMEESQYGIREGRRMKRESKGYSGIRRGLGEIWKEKICKLD</sequence>
<name>A0AAW1IA61_POPJA</name>
<keyword evidence="1" id="KW-1133">Transmembrane helix</keyword>
<keyword evidence="1" id="KW-0472">Membrane</keyword>
<proteinExistence type="predicted"/>
<gene>
    <name evidence="2" type="ORF">QE152_g37564</name>
</gene>